<dbReference type="EMBL" id="WHNY01000092">
    <property type="protein sequence ID" value="NOU69421.1"/>
    <property type="molecule type" value="Genomic_DNA"/>
</dbReference>
<dbReference type="InterPro" id="IPR013320">
    <property type="entry name" value="ConA-like_dom_sf"/>
</dbReference>
<comment type="caution">
    <text evidence="1">The sequence shown here is derived from an EMBL/GenBank/DDBJ whole genome shotgun (WGS) entry which is preliminary data.</text>
</comment>
<organism evidence="1 2">
    <name type="scientific">Paenibacillus plantarum</name>
    <dbReference type="NCBI Taxonomy" id="2654975"/>
    <lineage>
        <taxon>Bacteria</taxon>
        <taxon>Bacillati</taxon>
        <taxon>Bacillota</taxon>
        <taxon>Bacilli</taxon>
        <taxon>Bacillales</taxon>
        <taxon>Paenibacillaceae</taxon>
        <taxon>Paenibacillus</taxon>
    </lineage>
</organism>
<name>A0ABX1XN87_9BACL</name>
<evidence type="ECO:0000313" key="2">
    <source>
        <dbReference type="Proteomes" id="UP000653578"/>
    </source>
</evidence>
<sequence>MSSQQTNVILAQPSLVAFWDFQEGAGEKRIAKGPNAYVLQEGARLVHREEDGIFGPYAARLNFGDWFMTPREMCPELNFHGSRSNLTILAWIKREKNDYQHCQAIAGMWDETDSKRQYALFLNLRIWDSYEQVGGHVSAGGGPTEGYTYCMTSSLGATEVNREEWHVVGFTYNGKEAISYLDGKLDQRETYNPFYYGEELYDGGQNGSDFTVGAVHRSEEIGNFYTGLLGGLAVFNRALTQEEIAILSHR</sequence>
<evidence type="ECO:0000313" key="1">
    <source>
        <dbReference type="EMBL" id="NOU69421.1"/>
    </source>
</evidence>
<dbReference type="RefSeq" id="WP_171637792.1">
    <property type="nucleotide sequence ID" value="NZ_WHNY01000092.1"/>
</dbReference>
<keyword evidence="2" id="KW-1185">Reference proteome</keyword>
<gene>
    <name evidence="1" type="ORF">GC096_35985</name>
</gene>
<accession>A0ABX1XN87</accession>
<dbReference type="SUPFAM" id="SSF49899">
    <property type="entry name" value="Concanavalin A-like lectins/glucanases"/>
    <property type="match status" value="1"/>
</dbReference>
<dbReference type="Gene3D" id="2.60.120.200">
    <property type="match status" value="1"/>
</dbReference>
<protein>
    <submittedName>
        <fullName evidence="1">LamG domain-containing protein</fullName>
    </submittedName>
</protein>
<dbReference type="Proteomes" id="UP000653578">
    <property type="component" value="Unassembled WGS sequence"/>
</dbReference>
<reference evidence="1 2" key="1">
    <citation type="submission" date="2019-10" db="EMBL/GenBank/DDBJ databases">
        <title>Description of Paenibacillus humi sp. nov.</title>
        <authorList>
            <person name="Carlier A."/>
            <person name="Qi S."/>
        </authorList>
    </citation>
    <scope>NUCLEOTIDE SEQUENCE [LARGE SCALE GENOMIC DNA]</scope>
    <source>
        <strain evidence="1 2">LMG 31461</strain>
    </source>
</reference>
<proteinExistence type="predicted"/>
<dbReference type="Pfam" id="PF13385">
    <property type="entry name" value="Laminin_G_3"/>
    <property type="match status" value="1"/>
</dbReference>